<evidence type="ECO:0000313" key="2">
    <source>
        <dbReference type="Proteomes" id="UP000001817"/>
    </source>
</evidence>
<keyword evidence="2" id="KW-1185">Reference proteome</keyword>
<sequence>MSITEDKRAYVEMRKPFFICCCGLLRHAENRTECQVDCGYPPRSAQAFASFRLIRTDQFDASSCAQASRFVVNTESSYVCGRQILLI</sequence>
<dbReference type="Proteomes" id="UP000001817">
    <property type="component" value="Chromosome 1"/>
</dbReference>
<accession>Q13W35</accession>
<evidence type="ECO:0000313" key="1">
    <source>
        <dbReference type="EMBL" id="ABE31704.1"/>
    </source>
</evidence>
<gene>
    <name evidence="1" type="ORF">Bxe_A1249</name>
</gene>
<dbReference type="AlphaFoldDB" id="Q13W35"/>
<organism evidence="1 2">
    <name type="scientific">Paraburkholderia xenovorans (strain LB400)</name>
    <dbReference type="NCBI Taxonomy" id="266265"/>
    <lineage>
        <taxon>Bacteria</taxon>
        <taxon>Pseudomonadati</taxon>
        <taxon>Pseudomonadota</taxon>
        <taxon>Betaproteobacteria</taxon>
        <taxon>Burkholderiales</taxon>
        <taxon>Burkholderiaceae</taxon>
        <taxon>Paraburkholderia</taxon>
    </lineage>
</organism>
<protein>
    <submittedName>
        <fullName evidence="1">Uncharacterized protein</fullName>
    </submittedName>
</protein>
<name>Q13W35_PARXL</name>
<dbReference type="KEGG" id="bxe:Bxe_A1249"/>
<reference evidence="1 2" key="1">
    <citation type="journal article" date="2006" name="Proc. Natl. Acad. Sci. U.S.A.">
        <title>Burkholderia xenovorans LB400 harbors a multi-replicon, 9.73-Mbp genome shaped for versatility.</title>
        <authorList>
            <person name="Chain P.S."/>
            <person name="Denef V.J."/>
            <person name="Konstantinidis K.T."/>
            <person name="Vergez L.M."/>
            <person name="Agullo L."/>
            <person name="Reyes V.L."/>
            <person name="Hauser L."/>
            <person name="Cordova M."/>
            <person name="Gomez L."/>
            <person name="Gonzalez M."/>
            <person name="Land M."/>
            <person name="Lao V."/>
            <person name="Larimer F."/>
            <person name="LiPuma J.J."/>
            <person name="Mahenthiralingam E."/>
            <person name="Malfatti S.A."/>
            <person name="Marx C.J."/>
            <person name="Parnell J.J."/>
            <person name="Ramette A."/>
            <person name="Richardson P."/>
            <person name="Seeger M."/>
            <person name="Smith D."/>
            <person name="Spilker T."/>
            <person name="Sul W.J."/>
            <person name="Tsoi T.V."/>
            <person name="Ulrich L.E."/>
            <person name="Zhulin I.B."/>
            <person name="Tiedje J.M."/>
        </authorList>
    </citation>
    <scope>NUCLEOTIDE SEQUENCE [LARGE SCALE GENOMIC DNA]</scope>
    <source>
        <strain evidence="1 2">LB400</strain>
    </source>
</reference>
<proteinExistence type="predicted"/>
<dbReference type="EMBL" id="CP000270">
    <property type="protein sequence ID" value="ABE31704.1"/>
    <property type="molecule type" value="Genomic_DNA"/>
</dbReference>
<dbReference type="STRING" id="266265.Bxe_A1249"/>